<dbReference type="Gene3D" id="1.10.10.10">
    <property type="entry name" value="Winged helix-like DNA-binding domain superfamily/Winged helix DNA-binding domain"/>
    <property type="match status" value="1"/>
</dbReference>
<dbReference type="RefSeq" id="WP_254014576.1">
    <property type="nucleotide sequence ID" value="NZ_JAMZMM010000411.1"/>
</dbReference>
<comment type="caution">
    <text evidence="1">The sequence shown here is derived from an EMBL/GenBank/DDBJ whole genome shotgun (WGS) entry which is preliminary data.</text>
</comment>
<proteinExistence type="predicted"/>
<dbReference type="AlphaFoldDB" id="A0AAE3GWN9"/>
<dbReference type="EMBL" id="JAMZMM010000411">
    <property type="protein sequence ID" value="MCP2731844.1"/>
    <property type="molecule type" value="Genomic_DNA"/>
</dbReference>
<organism evidence="1 2">
    <name type="scientific">Limnofasciculus baicalensis BBK-W-15</name>
    <dbReference type="NCBI Taxonomy" id="2699891"/>
    <lineage>
        <taxon>Bacteria</taxon>
        <taxon>Bacillati</taxon>
        <taxon>Cyanobacteriota</taxon>
        <taxon>Cyanophyceae</taxon>
        <taxon>Coleofasciculales</taxon>
        <taxon>Coleofasciculaceae</taxon>
        <taxon>Limnofasciculus</taxon>
        <taxon>Limnofasciculus baicalensis</taxon>
    </lineage>
</organism>
<sequence>MTNSTELTKLKLTILELIEKGKGRWSWYELAQALANRDVAREPDLMVVLHQLAEESLVKEYVETASPRDRWELTPLGFQQLKLFKLQTWAKSQINSIAKPEITEDIPIAILQLIDDFDQLQDQVKELEKKLAHLV</sequence>
<dbReference type="SUPFAM" id="SSF46785">
    <property type="entry name" value="Winged helix' DNA-binding domain"/>
    <property type="match status" value="1"/>
</dbReference>
<name>A0AAE3GWN9_9CYAN</name>
<accession>A0AAE3GWN9</accession>
<gene>
    <name evidence="1" type="ORF">NJ959_25770</name>
</gene>
<evidence type="ECO:0000313" key="2">
    <source>
        <dbReference type="Proteomes" id="UP001204953"/>
    </source>
</evidence>
<keyword evidence="2" id="KW-1185">Reference proteome</keyword>
<dbReference type="InterPro" id="IPR036390">
    <property type="entry name" value="WH_DNA-bd_sf"/>
</dbReference>
<protein>
    <submittedName>
        <fullName evidence="1">Uncharacterized protein</fullName>
    </submittedName>
</protein>
<reference evidence="1" key="1">
    <citation type="submission" date="2022-06" db="EMBL/GenBank/DDBJ databases">
        <title>New cyanobacteria of genus Symplocastrum in benthos of Lake Baikal.</title>
        <authorList>
            <person name="Sorokovikova E."/>
            <person name="Tikhonova I."/>
            <person name="Krasnopeev A."/>
            <person name="Evseev P."/>
            <person name="Gladkikh A."/>
            <person name="Belykh O."/>
        </authorList>
    </citation>
    <scope>NUCLEOTIDE SEQUENCE</scope>
    <source>
        <strain evidence="1">BBK-W-15</strain>
    </source>
</reference>
<evidence type="ECO:0000313" key="1">
    <source>
        <dbReference type="EMBL" id="MCP2731844.1"/>
    </source>
</evidence>
<dbReference type="InterPro" id="IPR036388">
    <property type="entry name" value="WH-like_DNA-bd_sf"/>
</dbReference>
<dbReference type="Proteomes" id="UP001204953">
    <property type="component" value="Unassembled WGS sequence"/>
</dbReference>